<dbReference type="InterPro" id="IPR029058">
    <property type="entry name" value="AB_hydrolase_fold"/>
</dbReference>
<feature type="domain" description="Alpha/beta hydrolase fold-3" evidence="1">
    <location>
        <begin position="41"/>
        <end position="132"/>
    </location>
</feature>
<reference evidence="2 3" key="1">
    <citation type="submission" date="2023-08" db="EMBL/GenBank/DDBJ databases">
        <title>Black Yeasts Isolated from many extreme environments.</title>
        <authorList>
            <person name="Coleine C."/>
            <person name="Stajich J.E."/>
            <person name="Selbmann L."/>
        </authorList>
    </citation>
    <scope>NUCLEOTIDE SEQUENCE [LARGE SCALE GENOMIC DNA]</scope>
    <source>
        <strain evidence="2 3">CCFEE 6328</strain>
    </source>
</reference>
<keyword evidence="3" id="KW-1185">Reference proteome</keyword>
<dbReference type="PANTHER" id="PTHR23024">
    <property type="entry name" value="ARYLACETAMIDE DEACETYLASE"/>
    <property type="match status" value="1"/>
</dbReference>
<dbReference type="Proteomes" id="UP001345691">
    <property type="component" value="Unassembled WGS sequence"/>
</dbReference>
<name>A0ABR0IZ93_9EURO</name>
<dbReference type="EMBL" id="JAVRRF010000033">
    <property type="protein sequence ID" value="KAK5051642.1"/>
    <property type="molecule type" value="Genomic_DNA"/>
</dbReference>
<evidence type="ECO:0000313" key="3">
    <source>
        <dbReference type="Proteomes" id="UP001345691"/>
    </source>
</evidence>
<sequence length="142" mass="15929">MADKFKDFDILSNNYKTVGKHSIQVNVLVPKYLEAGNHPVIVRFHGGGYVTGDSLFPDWFPKWQAELALAHGAIIVSPNYRLLPESNGLDIHQDIEDFWAWLHSDLQNMIHLSFPHIHSDLSRILTAGESAGKIESLLALLS</sequence>
<dbReference type="PANTHER" id="PTHR23024:SF24">
    <property type="entry name" value="ALPHA_BETA HYDROLASE FOLD-3 DOMAIN-CONTAINING PROTEIN"/>
    <property type="match status" value="1"/>
</dbReference>
<organism evidence="2 3">
    <name type="scientific">Exophiala sideris</name>
    <dbReference type="NCBI Taxonomy" id="1016849"/>
    <lineage>
        <taxon>Eukaryota</taxon>
        <taxon>Fungi</taxon>
        <taxon>Dikarya</taxon>
        <taxon>Ascomycota</taxon>
        <taxon>Pezizomycotina</taxon>
        <taxon>Eurotiomycetes</taxon>
        <taxon>Chaetothyriomycetidae</taxon>
        <taxon>Chaetothyriales</taxon>
        <taxon>Herpotrichiellaceae</taxon>
        <taxon>Exophiala</taxon>
    </lineage>
</organism>
<proteinExistence type="predicted"/>
<dbReference type="InterPro" id="IPR013094">
    <property type="entry name" value="AB_hydrolase_3"/>
</dbReference>
<dbReference type="Pfam" id="PF07859">
    <property type="entry name" value="Abhydrolase_3"/>
    <property type="match status" value="1"/>
</dbReference>
<gene>
    <name evidence="2" type="ORF">LTR69_010142</name>
</gene>
<dbReference type="InterPro" id="IPR050466">
    <property type="entry name" value="Carboxylest/Gibb_receptor"/>
</dbReference>
<dbReference type="SUPFAM" id="SSF53474">
    <property type="entry name" value="alpha/beta-Hydrolases"/>
    <property type="match status" value="1"/>
</dbReference>
<accession>A0ABR0IZ93</accession>
<comment type="caution">
    <text evidence="2">The sequence shown here is derived from an EMBL/GenBank/DDBJ whole genome shotgun (WGS) entry which is preliminary data.</text>
</comment>
<dbReference type="Gene3D" id="3.40.50.1820">
    <property type="entry name" value="alpha/beta hydrolase"/>
    <property type="match status" value="1"/>
</dbReference>
<evidence type="ECO:0000313" key="2">
    <source>
        <dbReference type="EMBL" id="KAK5051642.1"/>
    </source>
</evidence>
<evidence type="ECO:0000259" key="1">
    <source>
        <dbReference type="Pfam" id="PF07859"/>
    </source>
</evidence>
<protein>
    <recommendedName>
        <fullName evidence="1">Alpha/beta hydrolase fold-3 domain-containing protein</fullName>
    </recommendedName>
</protein>